<evidence type="ECO:0000256" key="2">
    <source>
        <dbReference type="SAM" id="SignalP"/>
    </source>
</evidence>
<evidence type="ECO:0000313" key="4">
    <source>
        <dbReference type="Proteomes" id="UP000595917"/>
    </source>
</evidence>
<dbReference type="PROSITE" id="PS51257">
    <property type="entry name" value="PROKAR_LIPOPROTEIN"/>
    <property type="match status" value="1"/>
</dbReference>
<feature type="region of interest" description="Disordered" evidence="1">
    <location>
        <begin position="33"/>
        <end position="53"/>
    </location>
</feature>
<evidence type="ECO:0000256" key="1">
    <source>
        <dbReference type="SAM" id="MobiDB-lite"/>
    </source>
</evidence>
<protein>
    <recommendedName>
        <fullName evidence="5">Lipoprotein</fullName>
    </recommendedName>
</protein>
<dbReference type="AlphaFoldDB" id="A0A7T7XLB6"/>
<evidence type="ECO:0000313" key="3">
    <source>
        <dbReference type="EMBL" id="QQO08382.1"/>
    </source>
</evidence>
<gene>
    <name evidence="3" type="ORF">JFL75_15795</name>
</gene>
<feature type="signal peptide" evidence="2">
    <location>
        <begin position="1"/>
        <end position="24"/>
    </location>
</feature>
<sequence length="187" mass="20442">MKYKFFCGVLAVLSWAVISGCVSGPGGSTAEYGGTGAAAERGTGGSPERPGDFDDGLNTAAFRSIPAEAGAYLSLLSRAFSQRDGDFLMAQGEPLFEKQVRPDYDEDEYLAMLYRIGPYAAESPDAPDRLPRLTVRNIRGIRYTAWDEVDFMLEISGRIVFTDGADTPCRIMLLWHLPEPKILGCFP</sequence>
<accession>A0A7T7XLB6</accession>
<dbReference type="Proteomes" id="UP000595917">
    <property type="component" value="Chromosome"/>
</dbReference>
<keyword evidence="2" id="KW-0732">Signal</keyword>
<dbReference type="RefSeq" id="WP_215625688.1">
    <property type="nucleotide sequence ID" value="NZ_CP067089.2"/>
</dbReference>
<keyword evidence="4" id="KW-1185">Reference proteome</keyword>
<name>A0A7T7XLB6_9SPIR</name>
<organism evidence="3 4">
    <name type="scientific">Breznakiella homolactica</name>
    <dbReference type="NCBI Taxonomy" id="2798577"/>
    <lineage>
        <taxon>Bacteria</taxon>
        <taxon>Pseudomonadati</taxon>
        <taxon>Spirochaetota</taxon>
        <taxon>Spirochaetia</taxon>
        <taxon>Spirochaetales</taxon>
        <taxon>Breznakiellaceae</taxon>
        <taxon>Breznakiella</taxon>
    </lineage>
</organism>
<reference evidence="3" key="1">
    <citation type="submission" date="2021-01" db="EMBL/GenBank/DDBJ databases">
        <title>Description of Breznakiella homolactica.</title>
        <authorList>
            <person name="Song Y."/>
            <person name="Brune A."/>
        </authorList>
    </citation>
    <scope>NUCLEOTIDE SEQUENCE</scope>
    <source>
        <strain evidence="3">RmG30</strain>
    </source>
</reference>
<dbReference type="EMBL" id="CP067089">
    <property type="protein sequence ID" value="QQO08382.1"/>
    <property type="molecule type" value="Genomic_DNA"/>
</dbReference>
<proteinExistence type="predicted"/>
<feature type="chain" id="PRO_5031453733" description="Lipoprotein" evidence="2">
    <location>
        <begin position="25"/>
        <end position="187"/>
    </location>
</feature>
<dbReference type="KEGG" id="bhc:JFL75_15795"/>
<evidence type="ECO:0008006" key="5">
    <source>
        <dbReference type="Google" id="ProtNLM"/>
    </source>
</evidence>